<evidence type="ECO:0000256" key="3">
    <source>
        <dbReference type="PROSITE-ProRule" id="PRU00221"/>
    </source>
</evidence>
<dbReference type="OrthoDB" id="408728at2759"/>
<dbReference type="SUPFAM" id="SSF50978">
    <property type="entry name" value="WD40 repeat-like"/>
    <property type="match status" value="1"/>
</dbReference>
<evidence type="ECO:0000256" key="1">
    <source>
        <dbReference type="ARBA" id="ARBA00022574"/>
    </source>
</evidence>
<dbReference type="Pfam" id="PF00400">
    <property type="entry name" value="WD40"/>
    <property type="match status" value="4"/>
</dbReference>
<dbReference type="PROSITE" id="PS50294">
    <property type="entry name" value="WD_REPEATS_REGION"/>
    <property type="match status" value="3"/>
</dbReference>
<feature type="repeat" description="WD" evidence="3">
    <location>
        <begin position="378"/>
        <end position="410"/>
    </location>
</feature>
<dbReference type="EMBL" id="KK198756">
    <property type="protein sequence ID" value="KCW77336.1"/>
    <property type="molecule type" value="Genomic_DNA"/>
</dbReference>
<dbReference type="InterPro" id="IPR036322">
    <property type="entry name" value="WD40_repeat_dom_sf"/>
</dbReference>
<dbReference type="PRINTS" id="PR00320">
    <property type="entry name" value="GPROTEINBRPT"/>
</dbReference>
<dbReference type="InterPro" id="IPR015943">
    <property type="entry name" value="WD40/YVTN_repeat-like_dom_sf"/>
</dbReference>
<reference evidence="4" key="1">
    <citation type="submission" date="2013-07" db="EMBL/GenBank/DDBJ databases">
        <title>The genome of Eucalyptus grandis.</title>
        <authorList>
            <person name="Schmutz J."/>
            <person name="Hayes R."/>
            <person name="Myburg A."/>
            <person name="Tuskan G."/>
            <person name="Grattapaglia D."/>
            <person name="Rokhsar D.S."/>
        </authorList>
    </citation>
    <scope>NUCLEOTIDE SEQUENCE</scope>
    <source>
        <tissue evidence="4">Leaf extractions</tissue>
    </source>
</reference>
<feature type="repeat" description="WD" evidence="3">
    <location>
        <begin position="275"/>
        <end position="316"/>
    </location>
</feature>
<name>A0A059CGN7_EUCGR</name>
<dbReference type="STRING" id="71139.A0A059CGN7"/>
<dbReference type="AlphaFoldDB" id="A0A059CGN7"/>
<feature type="repeat" description="WD" evidence="3">
    <location>
        <begin position="565"/>
        <end position="594"/>
    </location>
</feature>
<dbReference type="PANTHER" id="PTHR14221:SF5">
    <property type="entry name" value="TRANSDUCIN_WD40 REPEAT-LIKE SUPERFAMILY PROTEIN"/>
    <property type="match status" value="1"/>
</dbReference>
<dbReference type="eggNOG" id="KOG0283">
    <property type="taxonomic scope" value="Eukaryota"/>
</dbReference>
<keyword evidence="2" id="KW-0677">Repeat</keyword>
<dbReference type="Gramene" id="KCW77336">
    <property type="protein sequence ID" value="KCW77336"/>
    <property type="gene ID" value="EUGRSUZ_D01697"/>
</dbReference>
<dbReference type="InParanoid" id="A0A059CGN7"/>
<dbReference type="PANTHER" id="PTHR14221">
    <property type="entry name" value="WD REPEAT DOMAIN 44"/>
    <property type="match status" value="1"/>
</dbReference>
<evidence type="ECO:0000256" key="2">
    <source>
        <dbReference type="ARBA" id="ARBA00022737"/>
    </source>
</evidence>
<sequence>MGNYGEEDEDQYFDALEETSSVSDRGSNCSDCCSSGSGLDENVLDSLGFEFWTKFPESVRARRNRFLMLTGLEIEANSVDKEDAFPLSCNEIEVYTCKVTRDDGAVQRSLDSYNCISLLPSSTSIQSNQEVESLRGGLLLSSFRGRSKESDDLTEFVVDGFVQSQREMRLSEFGSVKSGSIEELRRIVASSPLVHPLLHRKLEYERELIETKQKMGAGWLRKFGSATCISGRQGDTWSDPDDLEITAGMKMRRVRAHSSKKKYKELSSLYAAQEFLAHEGSISTMKFSMDGQYLASAGEDTVVRVWKVTEEDRSERVDVTVDPSCLYFALNESTQLASLNTNKEHIGKAKTFQRSSDSSCVILPLKVFQITEKPWHEFKGHNGEVLDLSWSSKGYLLSSSTDKTVRLWRVGCDRCQRVYSHNDYVTCISFNPVNENFFISGSIDGKVRIWNVFGGQVVAYIDCREIVSAVCYRSDGKGAIVGTMTGNCLFYSIKDNHLQMDAQVYLHGKKKSPGKRITGFQFPPNDPGKLMITSADSVIRVLSGLDVVCKLKGPRNSGGPMIATFTSDGKHVISASEDSNVYIWNYAGQDKTSSRVKKIWSCESFWSSNASVALPWCGIRTVPEALAPPSRSEERRASCAENGENHHMLEEYFQKMPPYSLDCFSLSRGFFLELLPKGSATWPEEKLSDSSPTTVSSQAISKLEYKFLKSACHSVLSSAHMWGLVIVTAGWDGRIRTYHNYGLPVRS</sequence>
<organism evidence="4">
    <name type="scientific">Eucalyptus grandis</name>
    <name type="common">Flooded gum</name>
    <dbReference type="NCBI Taxonomy" id="71139"/>
    <lineage>
        <taxon>Eukaryota</taxon>
        <taxon>Viridiplantae</taxon>
        <taxon>Streptophyta</taxon>
        <taxon>Embryophyta</taxon>
        <taxon>Tracheophyta</taxon>
        <taxon>Spermatophyta</taxon>
        <taxon>Magnoliopsida</taxon>
        <taxon>eudicotyledons</taxon>
        <taxon>Gunneridae</taxon>
        <taxon>Pentapetalae</taxon>
        <taxon>rosids</taxon>
        <taxon>malvids</taxon>
        <taxon>Myrtales</taxon>
        <taxon>Myrtaceae</taxon>
        <taxon>Myrtoideae</taxon>
        <taxon>Eucalypteae</taxon>
        <taxon>Eucalyptus</taxon>
    </lineage>
</organism>
<dbReference type="FunCoup" id="A0A059CGN7">
    <property type="interactions" value="1939"/>
</dbReference>
<dbReference type="InterPro" id="IPR001680">
    <property type="entry name" value="WD40_rpt"/>
</dbReference>
<dbReference type="InterPro" id="IPR020472">
    <property type="entry name" value="WD40_PAC1"/>
</dbReference>
<gene>
    <name evidence="4" type="ORF">EUGRSUZ_D01697</name>
</gene>
<dbReference type="SMART" id="SM00320">
    <property type="entry name" value="WD40"/>
    <property type="match status" value="7"/>
</dbReference>
<accession>A0A059CGN7</accession>
<dbReference type="PROSITE" id="PS50082">
    <property type="entry name" value="WD_REPEATS_2"/>
    <property type="match status" value="4"/>
</dbReference>
<proteinExistence type="predicted"/>
<evidence type="ECO:0000313" key="4">
    <source>
        <dbReference type="EMBL" id="KCW77336.1"/>
    </source>
</evidence>
<protein>
    <submittedName>
        <fullName evidence="4">Uncharacterized protein</fullName>
    </submittedName>
</protein>
<keyword evidence="1 3" id="KW-0853">WD repeat</keyword>
<dbReference type="KEGG" id="egr:104441629"/>
<dbReference type="InterPro" id="IPR040324">
    <property type="entry name" value="WDR44/Dgr2"/>
</dbReference>
<feature type="repeat" description="WD" evidence="3">
    <location>
        <begin position="418"/>
        <end position="460"/>
    </location>
</feature>
<dbReference type="Gene3D" id="2.130.10.10">
    <property type="entry name" value="YVTN repeat-like/Quinoprotein amine dehydrogenase"/>
    <property type="match status" value="1"/>
</dbReference>